<dbReference type="Pfam" id="PF13490">
    <property type="entry name" value="zf-HC2"/>
    <property type="match status" value="1"/>
</dbReference>
<accession>A0A1B8TTV6</accession>
<protein>
    <recommendedName>
        <fullName evidence="1">Putative zinc-finger domain-containing protein</fullName>
    </recommendedName>
</protein>
<name>A0A1B8TTV6_9FLAO</name>
<organism evidence="2 3">
    <name type="scientific">Polaribacter vadi</name>
    <dbReference type="NCBI Taxonomy" id="1774273"/>
    <lineage>
        <taxon>Bacteria</taxon>
        <taxon>Pseudomonadati</taxon>
        <taxon>Bacteroidota</taxon>
        <taxon>Flavobacteriia</taxon>
        <taxon>Flavobacteriales</taxon>
        <taxon>Flavobacteriaceae</taxon>
    </lineage>
</organism>
<dbReference type="AlphaFoldDB" id="A0A1B8TTV6"/>
<gene>
    <name evidence="2" type="ORF">LPB3_12900</name>
</gene>
<dbReference type="InterPro" id="IPR027383">
    <property type="entry name" value="Znf_put"/>
</dbReference>
<dbReference type="EMBL" id="LSFM01000023">
    <property type="protein sequence ID" value="OBY63022.1"/>
    <property type="molecule type" value="Genomic_DNA"/>
</dbReference>
<feature type="domain" description="Putative zinc-finger" evidence="1">
    <location>
        <begin position="3"/>
        <end position="37"/>
    </location>
</feature>
<sequence length="250" mass="28397">MKCKEIENKLPDYLEGSLNKVANSEIEKHLKSCKNCQQELTELTSFLSILENDKMERPSANLKLKFDEMLAQEIAENDVKVIPLKPKTDWKTFIKVAASILIVFSAFLLGKYQPDTLSSKEKNTAEVLTLLEDSSASKRILAVTNAEEFTNKDTKIIEALINRLFFDKNTNVRLAAAEALSKFSSETMVRDALIKSLETDKNTTVQIELIIILSKIQEKRAIKPMEKMLENEETPPYVKQQLQLNLSTLL</sequence>
<dbReference type="Gene3D" id="1.10.10.1320">
    <property type="entry name" value="Anti-sigma factor, zinc-finger domain"/>
    <property type="match status" value="1"/>
</dbReference>
<dbReference type="SMART" id="SM00567">
    <property type="entry name" value="EZ_HEAT"/>
    <property type="match status" value="2"/>
</dbReference>
<dbReference type="RefSeq" id="WP_065319999.1">
    <property type="nucleotide sequence ID" value="NZ_CP017477.1"/>
</dbReference>
<dbReference type="Gene3D" id="1.25.10.10">
    <property type="entry name" value="Leucine-rich Repeat Variant"/>
    <property type="match status" value="1"/>
</dbReference>
<reference evidence="3" key="1">
    <citation type="submission" date="2016-02" db="EMBL/GenBank/DDBJ databases">
        <authorList>
            <person name="Shin S.-K."/>
            <person name="Yi H."/>
            <person name="Kim E."/>
        </authorList>
    </citation>
    <scope>NUCLEOTIDE SEQUENCE [LARGE SCALE GENOMIC DNA]</scope>
    <source>
        <strain evidence="3">LPB0003</strain>
    </source>
</reference>
<comment type="caution">
    <text evidence="2">The sequence shown here is derived from an EMBL/GenBank/DDBJ whole genome shotgun (WGS) entry which is preliminary data.</text>
</comment>
<evidence type="ECO:0000259" key="1">
    <source>
        <dbReference type="Pfam" id="PF13490"/>
    </source>
</evidence>
<dbReference type="Proteomes" id="UP000092584">
    <property type="component" value="Unassembled WGS sequence"/>
</dbReference>
<evidence type="ECO:0000313" key="2">
    <source>
        <dbReference type="EMBL" id="OBY63022.1"/>
    </source>
</evidence>
<keyword evidence="3" id="KW-1185">Reference proteome</keyword>
<dbReference type="SUPFAM" id="SSF48371">
    <property type="entry name" value="ARM repeat"/>
    <property type="match status" value="1"/>
</dbReference>
<dbReference type="InterPro" id="IPR016024">
    <property type="entry name" value="ARM-type_fold"/>
</dbReference>
<evidence type="ECO:0000313" key="3">
    <source>
        <dbReference type="Proteomes" id="UP000092584"/>
    </source>
</evidence>
<dbReference type="KEGG" id="pob:LPB03_12885"/>
<dbReference type="STRING" id="1774273.LPB03_12885"/>
<dbReference type="Pfam" id="PF13646">
    <property type="entry name" value="HEAT_2"/>
    <property type="match status" value="1"/>
</dbReference>
<dbReference type="InterPro" id="IPR004155">
    <property type="entry name" value="PBS_lyase_HEAT"/>
</dbReference>
<dbReference type="InterPro" id="IPR041916">
    <property type="entry name" value="Anti_sigma_zinc_sf"/>
</dbReference>
<proteinExistence type="predicted"/>
<dbReference type="InterPro" id="IPR011989">
    <property type="entry name" value="ARM-like"/>
</dbReference>